<feature type="chain" id="PRO_5034948890" evidence="1">
    <location>
        <begin position="26"/>
        <end position="75"/>
    </location>
</feature>
<dbReference type="Proteomes" id="UP000654918">
    <property type="component" value="Unassembled WGS sequence"/>
</dbReference>
<evidence type="ECO:0000313" key="2">
    <source>
        <dbReference type="EMBL" id="KAF6807787.1"/>
    </source>
</evidence>
<organism evidence="2 3">
    <name type="scientific">Colletotrichum plurivorum</name>
    <dbReference type="NCBI Taxonomy" id="2175906"/>
    <lineage>
        <taxon>Eukaryota</taxon>
        <taxon>Fungi</taxon>
        <taxon>Dikarya</taxon>
        <taxon>Ascomycota</taxon>
        <taxon>Pezizomycotina</taxon>
        <taxon>Sordariomycetes</taxon>
        <taxon>Hypocreomycetidae</taxon>
        <taxon>Glomerellales</taxon>
        <taxon>Glomerellaceae</taxon>
        <taxon>Colletotrichum</taxon>
        <taxon>Colletotrichum orchidearum species complex</taxon>
    </lineage>
</organism>
<gene>
    <name evidence="2" type="ORF">CPLU01_15755</name>
</gene>
<sequence>YLQQRAGVLLLTSLLLATDAPFADADLTALEAVFAKRSLGPRVVLSMVPRADVIRPVERTSPSLKKLRSAEFTTV</sequence>
<keyword evidence="3" id="KW-1185">Reference proteome</keyword>
<keyword evidence="1" id="KW-0732">Signal</keyword>
<protein>
    <submittedName>
        <fullName evidence="2">Uncharacterized protein</fullName>
    </submittedName>
</protein>
<accession>A0A8H6J7G8</accession>
<feature type="signal peptide" evidence="1">
    <location>
        <begin position="1"/>
        <end position="25"/>
    </location>
</feature>
<evidence type="ECO:0000313" key="3">
    <source>
        <dbReference type="Proteomes" id="UP000654918"/>
    </source>
</evidence>
<dbReference type="AlphaFoldDB" id="A0A8H6J7G8"/>
<reference evidence="2" key="1">
    <citation type="journal article" date="2020" name="Phytopathology">
        <title>Genome Sequence Resources of Colletotrichum truncatum, C. plurivorum, C. musicola, and C. sojae: Four Species Pathogenic to Soybean (Glycine max).</title>
        <authorList>
            <person name="Rogerio F."/>
            <person name="Boufleur T.R."/>
            <person name="Ciampi-Guillardi M."/>
            <person name="Sukno S.A."/>
            <person name="Thon M.R."/>
            <person name="Massola Junior N.S."/>
            <person name="Baroncelli R."/>
        </authorList>
    </citation>
    <scope>NUCLEOTIDE SEQUENCE</scope>
    <source>
        <strain evidence="2">LFN00145</strain>
    </source>
</reference>
<dbReference type="EMBL" id="WIGO01000611">
    <property type="protein sequence ID" value="KAF6807787.1"/>
    <property type="molecule type" value="Genomic_DNA"/>
</dbReference>
<name>A0A8H6J7G8_9PEZI</name>
<feature type="non-terminal residue" evidence="2">
    <location>
        <position position="1"/>
    </location>
</feature>
<comment type="caution">
    <text evidence="2">The sequence shown here is derived from an EMBL/GenBank/DDBJ whole genome shotgun (WGS) entry which is preliminary data.</text>
</comment>
<proteinExistence type="predicted"/>
<evidence type="ECO:0000256" key="1">
    <source>
        <dbReference type="SAM" id="SignalP"/>
    </source>
</evidence>